<protein>
    <submittedName>
        <fullName evidence="1">Uncharacterized protein</fullName>
    </submittedName>
</protein>
<name>A0A5S4EPT2_9PROT</name>
<accession>A0A5S4EPT2</accession>
<comment type="caution">
    <text evidence="1">The sequence shown here is derived from an EMBL/GenBank/DDBJ whole genome shotgun (WGS) entry which is preliminary data.</text>
</comment>
<dbReference type="Proteomes" id="UP000306324">
    <property type="component" value="Unassembled WGS sequence"/>
</dbReference>
<keyword evidence="2" id="KW-1185">Reference proteome</keyword>
<gene>
    <name evidence="1" type="ORF">ACCUM_3205</name>
</gene>
<sequence length="38" mass="4302">MRRMPWKKPRQGRDRRISLLADHCGEQGPVPATMALAA</sequence>
<proteinExistence type="predicted"/>
<reference evidence="1 2" key="1">
    <citation type="submission" date="2019-04" db="EMBL/GenBank/DDBJ databases">
        <title>A novel phosphate-accumulating bacterium identified in bioreactor for phosphate removal from wastewater.</title>
        <authorList>
            <person name="Kotlyarov R.Y."/>
            <person name="Beletsky A.V."/>
            <person name="Kallistova A.Y."/>
            <person name="Dorofeev A.G."/>
            <person name="Nikolaev Y.Y."/>
            <person name="Pimenov N.V."/>
            <person name="Ravin N.V."/>
            <person name="Mardanov A.V."/>
        </authorList>
    </citation>
    <scope>NUCLEOTIDE SEQUENCE [LARGE SCALE GENOMIC DNA]</scope>
    <source>
        <strain evidence="1 2">Bin19</strain>
    </source>
</reference>
<organism evidence="1 2">
    <name type="scientific">Candidatus Accumulibacter phosphatis</name>
    <dbReference type="NCBI Taxonomy" id="327160"/>
    <lineage>
        <taxon>Bacteria</taxon>
        <taxon>Pseudomonadati</taxon>
        <taxon>Pseudomonadota</taxon>
        <taxon>Betaproteobacteria</taxon>
        <taxon>Candidatus Accumulibacter</taxon>
    </lineage>
</organism>
<dbReference type="AlphaFoldDB" id="A0A5S4EPT2"/>
<evidence type="ECO:0000313" key="1">
    <source>
        <dbReference type="EMBL" id="TMQ77365.1"/>
    </source>
</evidence>
<evidence type="ECO:0000313" key="2">
    <source>
        <dbReference type="Proteomes" id="UP000306324"/>
    </source>
</evidence>
<dbReference type="EMBL" id="SWAD01000026">
    <property type="protein sequence ID" value="TMQ77365.1"/>
    <property type="molecule type" value="Genomic_DNA"/>
</dbReference>